<keyword evidence="2" id="KW-0547">Nucleotide-binding</keyword>
<accession>A0A1Y1I7L5</accession>
<dbReference type="PROSITE" id="PS50146">
    <property type="entry name" value="DAGK"/>
    <property type="match status" value="1"/>
</dbReference>
<dbReference type="GO" id="GO:0005524">
    <property type="term" value="F:ATP binding"/>
    <property type="evidence" value="ECO:0007669"/>
    <property type="project" value="UniProtKB-KW"/>
</dbReference>
<reference evidence="6 7" key="1">
    <citation type="journal article" date="2014" name="Nat. Commun.">
        <title>Klebsormidium flaccidum genome reveals primary factors for plant terrestrial adaptation.</title>
        <authorList>
            <person name="Hori K."/>
            <person name="Maruyama F."/>
            <person name="Fujisawa T."/>
            <person name="Togashi T."/>
            <person name="Yamamoto N."/>
            <person name="Seo M."/>
            <person name="Sato S."/>
            <person name="Yamada T."/>
            <person name="Mori H."/>
            <person name="Tajima N."/>
            <person name="Moriyama T."/>
            <person name="Ikeuchi M."/>
            <person name="Watanabe M."/>
            <person name="Wada H."/>
            <person name="Kobayashi K."/>
            <person name="Saito M."/>
            <person name="Masuda T."/>
            <person name="Sasaki-Sekimoto Y."/>
            <person name="Mashiguchi K."/>
            <person name="Awai K."/>
            <person name="Shimojima M."/>
            <person name="Masuda S."/>
            <person name="Iwai M."/>
            <person name="Nobusawa T."/>
            <person name="Narise T."/>
            <person name="Kondo S."/>
            <person name="Saito H."/>
            <person name="Sato R."/>
            <person name="Murakawa M."/>
            <person name="Ihara Y."/>
            <person name="Oshima-Yamada Y."/>
            <person name="Ohtaka K."/>
            <person name="Satoh M."/>
            <person name="Sonobe K."/>
            <person name="Ishii M."/>
            <person name="Ohtani R."/>
            <person name="Kanamori-Sato M."/>
            <person name="Honoki R."/>
            <person name="Miyazaki D."/>
            <person name="Mochizuki H."/>
            <person name="Umetsu J."/>
            <person name="Higashi K."/>
            <person name="Shibata D."/>
            <person name="Kamiya Y."/>
            <person name="Sato N."/>
            <person name="Nakamura Y."/>
            <person name="Tabata S."/>
            <person name="Ida S."/>
            <person name="Kurokawa K."/>
            <person name="Ohta H."/>
        </authorList>
    </citation>
    <scope>NUCLEOTIDE SEQUENCE [LARGE SCALE GENOMIC DNA]</scope>
    <source>
        <strain evidence="6 7">NIES-2285</strain>
    </source>
</reference>
<evidence type="ECO:0000256" key="3">
    <source>
        <dbReference type="ARBA" id="ARBA00022777"/>
    </source>
</evidence>
<dbReference type="GO" id="GO:0016020">
    <property type="term" value="C:membrane"/>
    <property type="evidence" value="ECO:0000318"/>
    <property type="project" value="GO_Central"/>
</dbReference>
<evidence type="ECO:0000259" key="5">
    <source>
        <dbReference type="PROSITE" id="PS50146"/>
    </source>
</evidence>
<evidence type="ECO:0000256" key="1">
    <source>
        <dbReference type="ARBA" id="ARBA00022679"/>
    </source>
</evidence>
<dbReference type="InterPro" id="IPR017438">
    <property type="entry name" value="ATP-NAD_kinase_N"/>
</dbReference>
<dbReference type="InterPro" id="IPR016064">
    <property type="entry name" value="NAD/diacylglycerol_kinase_sf"/>
</dbReference>
<sequence>MAASKALITIEGKKGEATLSSDGVLRWPGGALDILNEALGFSTGATSITINSLPLAPGGCFRGPKRRVKSTILEFDEQKSHDDWGTTLEGIFASAGRPKRLIVIVNPKSGRGKAPEIYNQDVEPLLKAAGVQYTTTFTTHWNHAKEIAQEAERRSCDGIVCVSGDGSAVEVMNGLLDRADWQEAIQIPIGLVPAGSGNGLAKSFLTLAGEPYDPAGAVLAIILGQKKKLDVFTLSQGVKDYHGLLCVTWGFVSDVDIESEAFKWMGAARFTVQTVKRIIGLRQYHGTFHYLPADDMSLPSPSGRNMKESLLGGASTFDHGESGADVGAWRREEGPFTLIWANNTKWAATDMQIAPKAELSDGFLDVVIVNEIGRLKLLDLFLAIESGKHVDKGLKLGPGVFKYLKVKAFRFEPGGRKSDGKGGLLCVDGEVVARGPGAVGEASNDVMQYGPVVECQIRQALATVFCGDKH</sequence>
<dbReference type="AlphaFoldDB" id="A0A1Y1I7L5"/>
<keyword evidence="4" id="KW-0067">ATP-binding</keyword>
<dbReference type="GO" id="GO:0005737">
    <property type="term" value="C:cytoplasm"/>
    <property type="evidence" value="ECO:0000318"/>
    <property type="project" value="GO_Central"/>
</dbReference>
<dbReference type="OrthoDB" id="3853857at2759"/>
<dbReference type="PANTHER" id="PTHR12358">
    <property type="entry name" value="SPHINGOSINE KINASE"/>
    <property type="match status" value="1"/>
</dbReference>
<evidence type="ECO:0000313" key="6">
    <source>
        <dbReference type="EMBL" id="GAQ86523.1"/>
    </source>
</evidence>
<dbReference type="Proteomes" id="UP000054558">
    <property type="component" value="Unassembled WGS sequence"/>
</dbReference>
<dbReference type="InterPro" id="IPR045540">
    <property type="entry name" value="YegS/DAGK_C"/>
</dbReference>
<organism evidence="6 7">
    <name type="scientific">Klebsormidium nitens</name>
    <name type="common">Green alga</name>
    <name type="synonym">Ulothrix nitens</name>
    <dbReference type="NCBI Taxonomy" id="105231"/>
    <lineage>
        <taxon>Eukaryota</taxon>
        <taxon>Viridiplantae</taxon>
        <taxon>Streptophyta</taxon>
        <taxon>Klebsormidiophyceae</taxon>
        <taxon>Klebsormidiales</taxon>
        <taxon>Klebsormidiaceae</taxon>
        <taxon>Klebsormidium</taxon>
    </lineage>
</organism>
<dbReference type="OMA" id="TMGNFYA"/>
<dbReference type="SMART" id="SM00046">
    <property type="entry name" value="DAGKc"/>
    <property type="match status" value="1"/>
</dbReference>
<evidence type="ECO:0000256" key="2">
    <source>
        <dbReference type="ARBA" id="ARBA00022741"/>
    </source>
</evidence>
<keyword evidence="1" id="KW-0808">Transferase</keyword>
<name>A0A1Y1I7L5_KLENI</name>
<keyword evidence="3 6" id="KW-0418">Kinase</keyword>
<keyword evidence="7" id="KW-1185">Reference proteome</keyword>
<dbReference type="InterPro" id="IPR050187">
    <property type="entry name" value="Lipid_Phosphate_FormReg"/>
</dbReference>
<dbReference type="GO" id="GO:0046512">
    <property type="term" value="P:sphingosine biosynthetic process"/>
    <property type="evidence" value="ECO:0000318"/>
    <property type="project" value="GO_Central"/>
</dbReference>
<dbReference type="InterPro" id="IPR001206">
    <property type="entry name" value="Diacylglycerol_kinase_cat_dom"/>
</dbReference>
<dbReference type="Gene3D" id="2.60.200.40">
    <property type="match status" value="1"/>
</dbReference>
<evidence type="ECO:0000313" key="7">
    <source>
        <dbReference type="Proteomes" id="UP000054558"/>
    </source>
</evidence>
<dbReference type="STRING" id="105231.A0A1Y1I7L5"/>
<evidence type="ECO:0000256" key="4">
    <source>
        <dbReference type="ARBA" id="ARBA00022840"/>
    </source>
</evidence>
<gene>
    <name evidence="6" type="ORF">KFL_002940090</name>
</gene>
<dbReference type="Pfam" id="PF00781">
    <property type="entry name" value="DAGK_cat"/>
    <property type="match status" value="1"/>
</dbReference>
<protein>
    <submittedName>
        <fullName evidence="6">Long Chain Base Kinase</fullName>
    </submittedName>
</protein>
<dbReference type="SUPFAM" id="SSF111331">
    <property type="entry name" value="NAD kinase/diacylglycerol kinase-like"/>
    <property type="match status" value="1"/>
</dbReference>
<dbReference type="Pfam" id="PF19279">
    <property type="entry name" value="YegS_C"/>
    <property type="match status" value="1"/>
</dbReference>
<dbReference type="PANTHER" id="PTHR12358:SF31">
    <property type="entry name" value="ACYLGLYCEROL KINASE, MITOCHONDRIAL"/>
    <property type="match status" value="1"/>
</dbReference>
<dbReference type="EMBL" id="DF237243">
    <property type="protein sequence ID" value="GAQ86523.1"/>
    <property type="molecule type" value="Genomic_DNA"/>
</dbReference>
<dbReference type="Gene3D" id="3.40.50.10330">
    <property type="entry name" value="Probable inorganic polyphosphate/atp-NAD kinase, domain 1"/>
    <property type="match status" value="1"/>
</dbReference>
<feature type="domain" description="DAGKc" evidence="5">
    <location>
        <begin position="96"/>
        <end position="241"/>
    </location>
</feature>
<proteinExistence type="predicted"/>
<dbReference type="GO" id="GO:0001727">
    <property type="term" value="F:lipid kinase activity"/>
    <property type="evidence" value="ECO:0000318"/>
    <property type="project" value="GO_Central"/>
</dbReference>